<sequence length="99" mass="11101">MSFFKKLGGTLGNILGIRSGSSAQTRQFAEDWGFQQRQLQADMQAQQFGFRASTELTALQDEAEAKLATTLRQEAANDQAQVELANANNKPRQAFFRFR</sequence>
<evidence type="ECO:0000313" key="1">
    <source>
        <dbReference type="EMBL" id="DAE22019.1"/>
    </source>
</evidence>
<dbReference type="EMBL" id="BK015724">
    <property type="protein sequence ID" value="DAE22019.1"/>
    <property type="molecule type" value="Genomic_DNA"/>
</dbReference>
<proteinExistence type="predicted"/>
<name>A0A8S5QT94_9CAUD</name>
<organism evidence="1">
    <name type="scientific">Podoviridae sp. ctRnx2</name>
    <dbReference type="NCBI Taxonomy" id="2826555"/>
    <lineage>
        <taxon>Viruses</taxon>
        <taxon>Duplodnaviria</taxon>
        <taxon>Heunggongvirae</taxon>
        <taxon>Uroviricota</taxon>
        <taxon>Caudoviricetes</taxon>
    </lineage>
</organism>
<protein>
    <submittedName>
        <fullName evidence="1">Uncharacterized protein</fullName>
    </submittedName>
</protein>
<reference evidence="1" key="1">
    <citation type="journal article" date="2021" name="Proc. Natl. Acad. Sci. U.S.A.">
        <title>A Catalog of Tens of Thousands of Viruses from Human Metagenomes Reveals Hidden Associations with Chronic Diseases.</title>
        <authorList>
            <person name="Tisza M.J."/>
            <person name="Buck C.B."/>
        </authorList>
    </citation>
    <scope>NUCLEOTIDE SEQUENCE</scope>
    <source>
        <strain evidence="1">CtRnx2</strain>
    </source>
</reference>
<accession>A0A8S5QT94</accession>